<dbReference type="AlphaFoldDB" id="A0AAJ5NFE9"/>
<gene>
    <name evidence="1" type="ORF">BSTAB16_7688</name>
</gene>
<dbReference type="GeneID" id="39468096"/>
<proteinExistence type="predicted"/>
<name>A0AAJ5NFE9_9BURK</name>
<keyword evidence="1" id="KW-0614">Plasmid</keyword>
<dbReference type="Proteomes" id="UP000268684">
    <property type="component" value="Plasmid IV"/>
</dbReference>
<evidence type="ECO:0000313" key="1">
    <source>
        <dbReference type="EMBL" id="VBB17469.1"/>
    </source>
</evidence>
<dbReference type="RefSeq" id="WP_049036532.1">
    <property type="nucleotide sequence ID" value="NZ_LR025745.1"/>
</dbReference>
<organism evidence="1 2">
    <name type="scientific">Burkholderia stabilis</name>
    <dbReference type="NCBI Taxonomy" id="95485"/>
    <lineage>
        <taxon>Bacteria</taxon>
        <taxon>Pseudomonadati</taxon>
        <taxon>Pseudomonadota</taxon>
        <taxon>Betaproteobacteria</taxon>
        <taxon>Burkholderiales</taxon>
        <taxon>Burkholderiaceae</taxon>
        <taxon>Burkholderia</taxon>
        <taxon>Burkholderia cepacia complex</taxon>
    </lineage>
</organism>
<dbReference type="EMBL" id="LR025745">
    <property type="protein sequence ID" value="VBB17469.1"/>
    <property type="molecule type" value="Genomic_DNA"/>
</dbReference>
<geneLocation type="plasmid" evidence="2">
    <name>iv</name>
</geneLocation>
<accession>A0AAJ5NFE9</accession>
<dbReference type="SUPFAM" id="SSF52540">
    <property type="entry name" value="P-loop containing nucleoside triphosphate hydrolases"/>
    <property type="match status" value="1"/>
</dbReference>
<dbReference type="NCBIfam" id="NF041292">
    <property type="entry name" value="StbB"/>
    <property type="match status" value="1"/>
</dbReference>
<protein>
    <submittedName>
        <fullName evidence="1">Uncharacterized protein</fullName>
    </submittedName>
</protein>
<dbReference type="InterPro" id="IPR047985">
    <property type="entry name" value="StbB-like"/>
</dbReference>
<dbReference type="InterPro" id="IPR027417">
    <property type="entry name" value="P-loop_NTPase"/>
</dbReference>
<dbReference type="Gene3D" id="3.40.50.300">
    <property type="entry name" value="P-loop containing nucleotide triphosphate hydrolases"/>
    <property type="match status" value="1"/>
</dbReference>
<evidence type="ECO:0000313" key="2">
    <source>
        <dbReference type="Proteomes" id="UP000268684"/>
    </source>
</evidence>
<keyword evidence="2" id="KW-1185">Reference proteome</keyword>
<sequence>MTPSIAVVNCSGNVGKTMVTRELLAPRLPDLSVMQVESINADEAAVAVGGRDKSGPETMIAAQFDVLHEALMLGQALIVDIGASNVEEYLKRLDESAGAHEDYGFFVVPVVPARKQLHDTFKTIELLADLGVEPDRIRVVFNQVEALRNESDEAAIARAFGPLIDIYRVNRSFRLDMAAAIPKSDAFPIAAELGTTLHAINQDDTDYKLGLAQLTDRAEAVRRTRLISLKRKSQSIAPKLDAAFAAISSGSFA</sequence>
<reference evidence="1 2" key="1">
    <citation type="submission" date="2017-11" db="EMBL/GenBank/DDBJ databases">
        <authorList>
            <person name="Seth-Smith MB H."/>
        </authorList>
    </citation>
    <scope>NUCLEOTIDE SEQUENCE [LARGE SCALE GENOMIC DNA]</scope>
    <source>
        <strain evidence="1">E</strain>
        <plasmid evidence="2">iv</plasmid>
    </source>
</reference>